<feature type="compositionally biased region" description="Polar residues" evidence="4">
    <location>
        <begin position="54"/>
        <end position="65"/>
    </location>
</feature>
<dbReference type="SUPFAM" id="SSF54060">
    <property type="entry name" value="His-Me finger endonucleases"/>
    <property type="match status" value="1"/>
</dbReference>
<keyword evidence="3" id="KW-0378">Hydrolase</keyword>
<dbReference type="RefSeq" id="WP_143856724.1">
    <property type="nucleotide sequence ID" value="NZ_CP041730.1"/>
</dbReference>
<dbReference type="GO" id="GO:0016787">
    <property type="term" value="F:hydrolase activity"/>
    <property type="evidence" value="ECO:0007669"/>
    <property type="project" value="UniProtKB-KW"/>
</dbReference>
<protein>
    <submittedName>
        <fullName evidence="5">Endonuclease</fullName>
    </submittedName>
</protein>
<dbReference type="GO" id="GO:0004519">
    <property type="term" value="F:endonuclease activity"/>
    <property type="evidence" value="ECO:0007669"/>
    <property type="project" value="UniProtKB-KW"/>
</dbReference>
<proteinExistence type="inferred from homology"/>
<dbReference type="EMBL" id="CP041730">
    <property type="protein sequence ID" value="QDQ25799.1"/>
    <property type="molecule type" value="Genomic_DNA"/>
</dbReference>
<sequence length="301" mass="34259">MPTYFLRYLAPLCAVILSACTDDTAQKLNDFAHSKGVKQIASLGEQLLQEQQQTSRQKPQDQAATSREPDSQAGRANLVTRRGQVGHRDFNHAKQVLPDIFRGSLKDEFYCGCQYKDKTVDFASCGYTPRKNAARASRIEWEHIVPAWNLGHQRQCWQNGGRKQCSDKDPVYQVAEGDLNNLVPAVGEVNGDRSNFPYGAWTRNPTPIYGQCQTVVDFKLKRAQPRAEVRGRIARVYFYMHERYALNLSKQDRQLMCAWAKTYPIDDWERERNGRIKAVQGKGNPYVEKPESLASQCPKQG</sequence>
<evidence type="ECO:0000256" key="4">
    <source>
        <dbReference type="SAM" id="MobiDB-lite"/>
    </source>
</evidence>
<feature type="region of interest" description="Disordered" evidence="4">
    <location>
        <begin position="49"/>
        <end position="76"/>
    </location>
</feature>
<feature type="region of interest" description="Disordered" evidence="4">
    <location>
        <begin position="279"/>
        <end position="301"/>
    </location>
</feature>
<dbReference type="PROSITE" id="PS51257">
    <property type="entry name" value="PROKAR_LIPOPROTEIN"/>
    <property type="match status" value="1"/>
</dbReference>
<name>A0A516SCB9_9NEIS</name>
<evidence type="ECO:0000256" key="2">
    <source>
        <dbReference type="ARBA" id="ARBA00022722"/>
    </source>
</evidence>
<keyword evidence="6" id="KW-1185">Reference proteome</keyword>
<dbReference type="PANTHER" id="PTHR33607">
    <property type="entry name" value="ENDONUCLEASE-1"/>
    <property type="match status" value="1"/>
</dbReference>
<dbReference type="KEGG" id="cari:FNU76_05220"/>
<dbReference type="PANTHER" id="PTHR33607:SF2">
    <property type="entry name" value="ENDONUCLEASE-1"/>
    <property type="match status" value="1"/>
</dbReference>
<dbReference type="AlphaFoldDB" id="A0A516SCB9"/>
<evidence type="ECO:0000313" key="5">
    <source>
        <dbReference type="EMBL" id="QDQ25799.1"/>
    </source>
</evidence>
<reference evidence="6" key="1">
    <citation type="submission" date="2019-07" db="EMBL/GenBank/DDBJ databases">
        <title>Chitinimonas sp. nov., isolated from Ny-Alesund, arctica soil.</title>
        <authorList>
            <person name="Xu Q."/>
            <person name="Peng F."/>
        </authorList>
    </citation>
    <scope>NUCLEOTIDE SEQUENCE [LARGE SCALE GENOMIC DNA]</scope>
    <source>
        <strain evidence="6">R3-44</strain>
    </source>
</reference>
<dbReference type="InterPro" id="IPR044925">
    <property type="entry name" value="His-Me_finger_sf"/>
</dbReference>
<dbReference type="Proteomes" id="UP000317550">
    <property type="component" value="Chromosome"/>
</dbReference>
<keyword evidence="5" id="KW-0255">Endonuclease</keyword>
<evidence type="ECO:0000313" key="6">
    <source>
        <dbReference type="Proteomes" id="UP000317550"/>
    </source>
</evidence>
<accession>A0A516SCB9</accession>
<keyword evidence="2" id="KW-0540">Nuclease</keyword>
<organism evidence="5 6">
    <name type="scientific">Chitinimonas arctica</name>
    <dbReference type="NCBI Taxonomy" id="2594795"/>
    <lineage>
        <taxon>Bacteria</taxon>
        <taxon>Pseudomonadati</taxon>
        <taxon>Pseudomonadota</taxon>
        <taxon>Betaproteobacteria</taxon>
        <taxon>Neisseriales</taxon>
        <taxon>Chitinibacteraceae</taxon>
        <taxon>Chitinimonas</taxon>
    </lineage>
</organism>
<dbReference type="Pfam" id="PF04231">
    <property type="entry name" value="Endonuclease_1"/>
    <property type="match status" value="1"/>
</dbReference>
<dbReference type="OrthoDB" id="9800417at2"/>
<evidence type="ECO:0000256" key="3">
    <source>
        <dbReference type="ARBA" id="ARBA00022801"/>
    </source>
</evidence>
<evidence type="ECO:0000256" key="1">
    <source>
        <dbReference type="ARBA" id="ARBA00006429"/>
    </source>
</evidence>
<dbReference type="InterPro" id="IPR007346">
    <property type="entry name" value="Endonuclease-I"/>
</dbReference>
<comment type="similarity">
    <text evidence="1">Belongs to the EndA/NucM nuclease family.</text>
</comment>
<gene>
    <name evidence="5" type="ORF">FNU76_05220</name>
</gene>